<evidence type="ECO:0000313" key="1">
    <source>
        <dbReference type="EMBL" id="KAG9217496.1"/>
    </source>
</evidence>
<dbReference type="Proteomes" id="UP000824881">
    <property type="component" value="Unassembled WGS sequence"/>
</dbReference>
<accession>A0ACB7IHW0</accession>
<evidence type="ECO:0000313" key="2">
    <source>
        <dbReference type="Proteomes" id="UP000824881"/>
    </source>
</evidence>
<keyword evidence="2" id="KW-1185">Reference proteome</keyword>
<proteinExistence type="predicted"/>
<comment type="caution">
    <text evidence="1">The sequence shown here is derived from an EMBL/GenBank/DDBJ whole genome shotgun (WGS) entry which is preliminary data.</text>
</comment>
<protein>
    <submittedName>
        <fullName evidence="1">Uncharacterized protein</fullName>
    </submittedName>
</protein>
<gene>
    <name evidence="1" type="ORF">CCMSSC00406_0008608</name>
</gene>
<organism evidence="1 2">
    <name type="scientific">Pleurotus cornucopiae</name>
    <name type="common">Cornucopia mushroom</name>
    <dbReference type="NCBI Taxonomy" id="5321"/>
    <lineage>
        <taxon>Eukaryota</taxon>
        <taxon>Fungi</taxon>
        <taxon>Dikarya</taxon>
        <taxon>Basidiomycota</taxon>
        <taxon>Agaricomycotina</taxon>
        <taxon>Agaricomycetes</taxon>
        <taxon>Agaricomycetidae</taxon>
        <taxon>Agaricales</taxon>
        <taxon>Pleurotineae</taxon>
        <taxon>Pleurotaceae</taxon>
        <taxon>Pleurotus</taxon>
    </lineage>
</organism>
<sequence>MWMQTQPRLAGREEDRPLVLCEGINANDFANVLWVFYDETLERQASGEEWFGILLTAEKMQMPRVQLLASSKLKELTIATDPLEKIAVQQRHSIRPQWALDAYLEVCIRPKPLTLDEGSRIGLPATIMIAEIREQVARVPVGGILVEKPATIVERVISQDIPPKSDPPVPAVLDESETFECGVEGASVVVHTRDKEFRVHRHFLETHSPLMRQMMRPISPGEWGIVEDSITLDADGLHVSWLLALFYNEGLFLELSPTQCVAIRALAEQYQMDKVGAFVTRRAGNTMDLVEKVQSIHRFNIPLQTPWAAEVYHQLCSRRAPISAEEAARLDPAVWADISARREEVLWKKCEEYERAAMVPVPPKDHLTSVQFRMITRALRGVLHADHSPEDSDDYELLLPSSSDANGHVSQPSNGSIASSPYASRRRRTKLIKYIKHFCTLRRLLFALALVPILLVAAVLWSGIPPDFKDVREYERRLPQHNGNDAMARGDRYLRFPGHLWGHGLNNVLQEALLMSYLAYEANRSYVFEDYVWSHTPFSYTLYDFALRPARIPLNAFISGPTAGGPMPDVAAAVSSSFFEKVCPKASRKVISSRDAPTDAEGSMLIKWWVDKLETVPDRCVEVDSSEKVVFDRFLFGGPRILSILPGMFSSPILSRFSWSPLVLSAITRNFAVLRPQNLDVLLYSPHAGSRVFSASSSLKQSASTDDSSSTSESHTSISTSSSSSSSSTSDSSTYPPMFEGMLAVHIRRGDYKRHCPRLAQWHSNYMGIAQLPGLPDRFDPSSFDHDEGIAASSTDDEAGNERDSNTDPEDTPHTREEYYLAHCLPSVSQIVNRLSVVRREHNLQQQNQDTNTTLALPPLSKVYVLTNGWSFWLSQLFDGLKADGWEDVVSSFNVEGNLDREQKYVGMAVDMAIAERAEVFVGNGGFETRGQGGTPPIDFGRIRMLSPSLPPVTSRVMLRDRQDDLRAYTMANRTPTETGEDEDGTSSNGTAYVIEENPTGGMRMIANMDFECGDLILQERPLVLFPLEVALSAKSDLGLSLQRALNALDDAKRADYMGLANVYATNEFEPVLGIFMSNKFEVFSTDDAEAASADRTKPFAAVFKAISGMNHSCCPNVVRYWCMASRSMYVYAARSIQKGSQIVTAYCDPFLPLRERRALLLNTYKIACTCPACTNSESDANRARIQNIREILAPVIQWALTPALPDDLLLVPSLEQLKLIEDEGLEGTEYYARVLRRLWYIYFVLDDFGASGFYGRMLRAWKIANGTKRWDVIKETQSELELIQYAVNRRRLFMPRKAKLLVPVS</sequence>
<reference evidence="1 2" key="1">
    <citation type="journal article" date="2021" name="Appl. Environ. Microbiol.">
        <title>Genetic linkage and physical mapping for an oyster mushroom Pleurotus cornucopiae and QTL analysis for the trait cap color.</title>
        <authorList>
            <person name="Zhang Y."/>
            <person name="Gao W."/>
            <person name="Sonnenberg A."/>
            <person name="Chen Q."/>
            <person name="Zhang J."/>
            <person name="Huang C."/>
        </authorList>
    </citation>
    <scope>NUCLEOTIDE SEQUENCE [LARGE SCALE GENOMIC DNA]</scope>
    <source>
        <strain evidence="1">CCMSSC00406</strain>
    </source>
</reference>
<name>A0ACB7IHW0_PLECO</name>
<dbReference type="EMBL" id="WQMT02000011">
    <property type="protein sequence ID" value="KAG9217496.1"/>
    <property type="molecule type" value="Genomic_DNA"/>
</dbReference>